<dbReference type="AlphaFoldDB" id="A0A6J4IUB8"/>
<sequence length="24" mass="3135">RGHPRRLRLHRRGNRRPPRRQRHL</sequence>
<evidence type="ECO:0000313" key="2">
    <source>
        <dbReference type="EMBL" id="CAA9259496.1"/>
    </source>
</evidence>
<accession>A0A6J4IUB8</accession>
<dbReference type="EMBL" id="CADCTD010000110">
    <property type="protein sequence ID" value="CAA9259496.1"/>
    <property type="molecule type" value="Genomic_DNA"/>
</dbReference>
<feature type="non-terminal residue" evidence="2">
    <location>
        <position position="24"/>
    </location>
</feature>
<organism evidence="2">
    <name type="scientific">uncultured Craurococcus sp</name>
    <dbReference type="NCBI Taxonomy" id="1135998"/>
    <lineage>
        <taxon>Bacteria</taxon>
        <taxon>Pseudomonadati</taxon>
        <taxon>Pseudomonadota</taxon>
        <taxon>Alphaproteobacteria</taxon>
        <taxon>Acetobacterales</taxon>
        <taxon>Acetobacteraceae</taxon>
        <taxon>Craurococcus</taxon>
        <taxon>environmental samples</taxon>
    </lineage>
</organism>
<protein>
    <submittedName>
        <fullName evidence="2">Uncharacterized protein</fullName>
    </submittedName>
</protein>
<feature type="non-terminal residue" evidence="2">
    <location>
        <position position="1"/>
    </location>
</feature>
<reference evidence="2" key="1">
    <citation type="submission" date="2020-02" db="EMBL/GenBank/DDBJ databases">
        <authorList>
            <person name="Meier V. D."/>
        </authorList>
    </citation>
    <scope>NUCLEOTIDE SEQUENCE</scope>
    <source>
        <strain evidence="2">AVDCRST_MAG27</strain>
    </source>
</reference>
<evidence type="ECO:0000256" key="1">
    <source>
        <dbReference type="SAM" id="MobiDB-lite"/>
    </source>
</evidence>
<proteinExistence type="predicted"/>
<name>A0A6J4IUB8_9PROT</name>
<gene>
    <name evidence="2" type="ORF">AVDCRST_MAG27-2466</name>
</gene>
<feature type="region of interest" description="Disordered" evidence="1">
    <location>
        <begin position="1"/>
        <end position="24"/>
    </location>
</feature>